<evidence type="ECO:0000313" key="2">
    <source>
        <dbReference type="EMBL" id="JAC27789.1"/>
    </source>
</evidence>
<protein>
    <submittedName>
        <fullName evidence="2">Putative secreted protein</fullName>
    </submittedName>
</protein>
<dbReference type="EMBL" id="GBBM01007629">
    <property type="protein sequence ID" value="JAC27789.1"/>
    <property type="molecule type" value="mRNA"/>
</dbReference>
<dbReference type="AlphaFoldDB" id="A0A023G1Z6"/>
<name>A0A023G1Z6_AMBTT</name>
<reference evidence="2" key="1">
    <citation type="submission" date="2014-03" db="EMBL/GenBank/DDBJ databases">
        <title>The sialotranscriptome of Amblyomma triste, Amblyomma parvum and Amblyomma cajennense ticks, uncovered by 454-based RNA-seq.</title>
        <authorList>
            <person name="Garcia G.R."/>
            <person name="Gardinassi L.G."/>
            <person name="Ribeiro J.M."/>
            <person name="Anatriello E."/>
            <person name="Ferreira B.R."/>
            <person name="Moreira H.N."/>
            <person name="Mafra C."/>
            <person name="Olegario M.M."/>
            <person name="Szabo P.J."/>
            <person name="Miranda-Santos I.K."/>
            <person name="Maruyama S.R."/>
        </authorList>
    </citation>
    <scope>NUCLEOTIDE SEQUENCE</scope>
    <source>
        <strain evidence="2">Mato Grasso do Sul</strain>
        <tissue evidence="2">Salivary glands</tissue>
    </source>
</reference>
<keyword evidence="1" id="KW-0732">Signal</keyword>
<feature type="signal peptide" evidence="1">
    <location>
        <begin position="1"/>
        <end position="18"/>
    </location>
</feature>
<sequence length="127" mass="13903">MKVSLVLLLLTVSTSAYAATLDPLEGIRKLIPQKDDGSPFTVKTEEAMQTLSKLLHGEVSFSNAEDRASIFNALETLETSWTETDDTEKYLFKSIMKAVGEASIHQAVATIASEGINTLLNKIKKKD</sequence>
<organism evidence="2">
    <name type="scientific">Amblyomma triste</name>
    <name type="common">Neotropical tick</name>
    <dbReference type="NCBI Taxonomy" id="251400"/>
    <lineage>
        <taxon>Eukaryota</taxon>
        <taxon>Metazoa</taxon>
        <taxon>Ecdysozoa</taxon>
        <taxon>Arthropoda</taxon>
        <taxon>Chelicerata</taxon>
        <taxon>Arachnida</taxon>
        <taxon>Acari</taxon>
        <taxon>Parasitiformes</taxon>
        <taxon>Ixodida</taxon>
        <taxon>Ixodoidea</taxon>
        <taxon>Ixodidae</taxon>
        <taxon>Amblyomminae</taxon>
        <taxon>Amblyomma</taxon>
    </lineage>
</organism>
<accession>A0A023G1Z6</accession>
<evidence type="ECO:0000256" key="1">
    <source>
        <dbReference type="SAM" id="SignalP"/>
    </source>
</evidence>
<feature type="chain" id="PRO_5001516070" evidence="1">
    <location>
        <begin position="19"/>
        <end position="127"/>
    </location>
</feature>
<proteinExistence type="evidence at transcript level"/>